<reference evidence="4 5" key="1">
    <citation type="submission" date="2021-01" db="EMBL/GenBank/DDBJ databases">
        <title>C459-1 draft genome sequence.</title>
        <authorList>
            <person name="Zhang X.-F."/>
        </authorList>
    </citation>
    <scope>NUCLEOTIDE SEQUENCE [LARGE SCALE GENOMIC DNA]</scope>
    <source>
        <strain evidence="5">C459-1</strain>
    </source>
</reference>
<keyword evidence="1" id="KW-0472">Membrane</keyword>
<dbReference type="Pfam" id="PF04773">
    <property type="entry name" value="FecR"/>
    <property type="match status" value="1"/>
</dbReference>
<keyword evidence="1" id="KW-1133">Transmembrane helix</keyword>
<dbReference type="Gene3D" id="3.55.50.30">
    <property type="match status" value="1"/>
</dbReference>
<dbReference type="PANTHER" id="PTHR30273">
    <property type="entry name" value="PERIPLASMIC SIGNAL SENSOR AND SIGMA FACTOR ACTIVATOR FECR-RELATED"/>
    <property type="match status" value="1"/>
</dbReference>
<dbReference type="Proteomes" id="UP000625283">
    <property type="component" value="Unassembled WGS sequence"/>
</dbReference>
<keyword evidence="5" id="KW-1185">Reference proteome</keyword>
<name>A0ABS1R8I0_9SPHI</name>
<feature type="transmembrane region" description="Helical" evidence="1">
    <location>
        <begin position="89"/>
        <end position="109"/>
    </location>
</feature>
<feature type="domain" description="Protein FecR C-terminal" evidence="3">
    <location>
        <begin position="316"/>
        <end position="384"/>
    </location>
</feature>
<accession>A0ABS1R8I0</accession>
<organism evidence="4 5">
    <name type="scientific">Sphingobacterium faecale</name>
    <dbReference type="NCBI Taxonomy" id="2803775"/>
    <lineage>
        <taxon>Bacteria</taxon>
        <taxon>Pseudomonadati</taxon>
        <taxon>Bacteroidota</taxon>
        <taxon>Sphingobacteriia</taxon>
        <taxon>Sphingobacteriales</taxon>
        <taxon>Sphingobacteriaceae</taxon>
        <taxon>Sphingobacterium</taxon>
    </lineage>
</organism>
<evidence type="ECO:0000256" key="1">
    <source>
        <dbReference type="SAM" id="Phobius"/>
    </source>
</evidence>
<dbReference type="PANTHER" id="PTHR30273:SF2">
    <property type="entry name" value="PROTEIN FECR"/>
    <property type="match status" value="1"/>
</dbReference>
<evidence type="ECO:0000259" key="3">
    <source>
        <dbReference type="Pfam" id="PF16344"/>
    </source>
</evidence>
<evidence type="ECO:0000259" key="2">
    <source>
        <dbReference type="Pfam" id="PF04773"/>
    </source>
</evidence>
<protein>
    <submittedName>
        <fullName evidence="4">FecR domain-containing protein</fullName>
    </submittedName>
</protein>
<dbReference type="InterPro" id="IPR006860">
    <property type="entry name" value="FecR"/>
</dbReference>
<dbReference type="EMBL" id="JAERTY010000012">
    <property type="protein sequence ID" value="MBL1410993.1"/>
    <property type="molecule type" value="Genomic_DNA"/>
</dbReference>
<gene>
    <name evidence="4" type="ORF">JKG61_19700</name>
</gene>
<comment type="caution">
    <text evidence="4">The sequence shown here is derived from an EMBL/GenBank/DDBJ whole genome shotgun (WGS) entry which is preliminary data.</text>
</comment>
<dbReference type="InterPro" id="IPR012373">
    <property type="entry name" value="Ferrdict_sens_TM"/>
</dbReference>
<sequence>MAIEQEKIVLLIRKYQDESITAEETLLLREWLVQDKENTDLLTQIKDESWLRAQLEGYHSLASEDLERESSRMAQQIAGRQVAKVRPIWIRYAVASMALIALSIGLYFYNPSTLSENETLALVEAERIPQPGGNKATLMIDGGETIALSEAHSGLIVAGKMAYEDGSAIAATATSFATLNTPRGGQYSITLPDGTKVRLNASSSLRYPVRFDGAERRVVLTGEAFFEVAHDARQPFIVETALQRLQVLGTVFNINAYTDEKQIATTLIQGKVAVSRAASGAVSTILSPGQQSLLDSKRLDVIDVDAAEAIAWKDGKFIFNNSDIHTVMRQIARWYDIEVQYMDDVSAVTFSGSLSRSAPISAILEDLELTQSITFNMEGRRVVVRKR</sequence>
<dbReference type="Gene3D" id="2.60.120.1440">
    <property type="match status" value="1"/>
</dbReference>
<proteinExistence type="predicted"/>
<evidence type="ECO:0000313" key="4">
    <source>
        <dbReference type="EMBL" id="MBL1410993.1"/>
    </source>
</evidence>
<evidence type="ECO:0000313" key="5">
    <source>
        <dbReference type="Proteomes" id="UP000625283"/>
    </source>
</evidence>
<dbReference type="RefSeq" id="WP_202104717.1">
    <property type="nucleotide sequence ID" value="NZ_JAERTY010000012.1"/>
</dbReference>
<feature type="domain" description="FecR protein" evidence="2">
    <location>
        <begin position="178"/>
        <end position="272"/>
    </location>
</feature>
<dbReference type="InterPro" id="IPR032508">
    <property type="entry name" value="FecR_C"/>
</dbReference>
<keyword evidence="1" id="KW-0812">Transmembrane</keyword>
<dbReference type="Pfam" id="PF16344">
    <property type="entry name" value="FecR_C"/>
    <property type="match status" value="1"/>
</dbReference>